<protein>
    <submittedName>
        <fullName evidence="2">Uncharacterized protein</fullName>
    </submittedName>
</protein>
<evidence type="ECO:0000313" key="3">
    <source>
        <dbReference type="Proteomes" id="UP000027135"/>
    </source>
</evidence>
<gene>
    <name evidence="2" type="ORF">L798_07430</name>
</gene>
<evidence type="ECO:0000313" key="2">
    <source>
        <dbReference type="EMBL" id="KDR18428.1"/>
    </source>
</evidence>
<accession>A0A067RGZ0</accession>
<organism evidence="2 3">
    <name type="scientific">Zootermopsis nevadensis</name>
    <name type="common">Dampwood termite</name>
    <dbReference type="NCBI Taxonomy" id="136037"/>
    <lineage>
        <taxon>Eukaryota</taxon>
        <taxon>Metazoa</taxon>
        <taxon>Ecdysozoa</taxon>
        <taxon>Arthropoda</taxon>
        <taxon>Hexapoda</taxon>
        <taxon>Insecta</taxon>
        <taxon>Pterygota</taxon>
        <taxon>Neoptera</taxon>
        <taxon>Polyneoptera</taxon>
        <taxon>Dictyoptera</taxon>
        <taxon>Blattodea</taxon>
        <taxon>Blattoidea</taxon>
        <taxon>Termitoidae</taxon>
        <taxon>Termopsidae</taxon>
        <taxon>Zootermopsis</taxon>
    </lineage>
</organism>
<proteinExistence type="predicted"/>
<sequence>MSIIVLSELPMSGSTLQDLAAFKDKILSVAKHSGELRLKYRSFPDRDSASKRQSRQRRSSGDTQPTTLITVNNVQSFLKLSESLIKSENSSVVLEEKEKLLQQLHIYMYHLCLAKDQKIPVGKCHAVLGILMSVNLYCHDLCVVHLAMCQSSILLYC</sequence>
<feature type="region of interest" description="Disordered" evidence="1">
    <location>
        <begin position="45"/>
        <end position="65"/>
    </location>
</feature>
<dbReference type="Proteomes" id="UP000027135">
    <property type="component" value="Unassembled WGS sequence"/>
</dbReference>
<reference evidence="2 3" key="1">
    <citation type="journal article" date="2014" name="Nat. Commun.">
        <title>Molecular traces of alternative social organization in a termite genome.</title>
        <authorList>
            <person name="Terrapon N."/>
            <person name="Li C."/>
            <person name="Robertson H.M."/>
            <person name="Ji L."/>
            <person name="Meng X."/>
            <person name="Booth W."/>
            <person name="Chen Z."/>
            <person name="Childers C.P."/>
            <person name="Glastad K.M."/>
            <person name="Gokhale K."/>
            <person name="Gowin J."/>
            <person name="Gronenberg W."/>
            <person name="Hermansen R.A."/>
            <person name="Hu H."/>
            <person name="Hunt B.G."/>
            <person name="Huylmans A.K."/>
            <person name="Khalil S.M."/>
            <person name="Mitchell R.D."/>
            <person name="Munoz-Torres M.C."/>
            <person name="Mustard J.A."/>
            <person name="Pan H."/>
            <person name="Reese J.T."/>
            <person name="Scharf M.E."/>
            <person name="Sun F."/>
            <person name="Vogel H."/>
            <person name="Xiao J."/>
            <person name="Yang W."/>
            <person name="Yang Z."/>
            <person name="Yang Z."/>
            <person name="Zhou J."/>
            <person name="Zhu J."/>
            <person name="Brent C.S."/>
            <person name="Elsik C.G."/>
            <person name="Goodisman M.A."/>
            <person name="Liberles D.A."/>
            <person name="Roe R.M."/>
            <person name="Vargo E.L."/>
            <person name="Vilcinskas A."/>
            <person name="Wang J."/>
            <person name="Bornberg-Bauer E."/>
            <person name="Korb J."/>
            <person name="Zhang G."/>
            <person name="Liebig J."/>
        </authorList>
    </citation>
    <scope>NUCLEOTIDE SEQUENCE [LARGE SCALE GENOMIC DNA]</scope>
    <source>
        <tissue evidence="2">Whole organism</tissue>
    </source>
</reference>
<evidence type="ECO:0000256" key="1">
    <source>
        <dbReference type="SAM" id="MobiDB-lite"/>
    </source>
</evidence>
<dbReference type="InParanoid" id="A0A067RGZ0"/>
<dbReference type="EMBL" id="KK852686">
    <property type="protein sequence ID" value="KDR18428.1"/>
    <property type="molecule type" value="Genomic_DNA"/>
</dbReference>
<dbReference type="AlphaFoldDB" id="A0A067RGZ0"/>
<name>A0A067RGZ0_ZOONE</name>
<keyword evidence="3" id="KW-1185">Reference proteome</keyword>